<dbReference type="GeneTree" id="ENSGT00940000153246"/>
<dbReference type="AlphaFoldDB" id="A0A3P8WV88"/>
<dbReference type="Ensembl" id="ENSCSET00000030847.1">
    <property type="protein sequence ID" value="ENSCSEP00000030442.1"/>
    <property type="gene ID" value="ENSCSEG00000019496.1"/>
</dbReference>
<keyword evidence="3" id="KW-1185">Reference proteome</keyword>
<reference evidence="2" key="3">
    <citation type="submission" date="2025-09" db="UniProtKB">
        <authorList>
            <consortium name="Ensembl"/>
        </authorList>
    </citation>
    <scope>IDENTIFICATION</scope>
</reference>
<dbReference type="Proteomes" id="UP000265120">
    <property type="component" value="Chromosome 2"/>
</dbReference>
<accession>A0A3P8WV88</accession>
<evidence type="ECO:0000259" key="1">
    <source>
        <dbReference type="Pfam" id="PF14643"/>
    </source>
</evidence>
<reference evidence="2" key="2">
    <citation type="submission" date="2025-08" db="UniProtKB">
        <authorList>
            <consortium name="Ensembl"/>
        </authorList>
    </citation>
    <scope>IDENTIFICATION</scope>
</reference>
<proteinExistence type="predicted"/>
<dbReference type="InterPro" id="IPR028089">
    <property type="entry name" value="DUF4455"/>
</dbReference>
<sequence length="320" mass="36654">MQILPKSKLLISVLTKYSQLLEKISFLLPPDVHRLIHGKAAMLNQSLLANRRSLARMLLHLQEEILQQQSVFHLHWDDCLSCWKKNRITEVIDNVKQLCVNDRTQHVITAQQQSELLRDQTEQRCVVISQINPLLQDTCSISVVSDWYEQLKAVNEQINRLHADSLHHLRCSYEQMWQHQLSEVEYCKEALSALQLSETEMQDAINSQLLPYIGQVQVQDEERLAALDLHCDTLARYDFMLSRSVFAVLRGAALLWDSHDLSVPDLAQGGLEFDICDLKCLLLKQIDPVGGSNTTCGFKSKKHNLVITIIFCEVNSSIEQ</sequence>
<evidence type="ECO:0000313" key="2">
    <source>
        <dbReference type="Ensembl" id="ENSCSEP00000030442.1"/>
    </source>
</evidence>
<dbReference type="Pfam" id="PF14643">
    <property type="entry name" value="DUF4455"/>
    <property type="match status" value="1"/>
</dbReference>
<reference evidence="2 3" key="1">
    <citation type="journal article" date="2014" name="Nat. Genet.">
        <title>Whole-genome sequence of a flatfish provides insights into ZW sex chromosome evolution and adaptation to a benthic lifestyle.</title>
        <authorList>
            <person name="Chen S."/>
            <person name="Zhang G."/>
            <person name="Shao C."/>
            <person name="Huang Q."/>
            <person name="Liu G."/>
            <person name="Zhang P."/>
            <person name="Song W."/>
            <person name="An N."/>
            <person name="Chalopin D."/>
            <person name="Volff J.N."/>
            <person name="Hong Y."/>
            <person name="Li Q."/>
            <person name="Sha Z."/>
            <person name="Zhou H."/>
            <person name="Xie M."/>
            <person name="Yu Q."/>
            <person name="Liu Y."/>
            <person name="Xiang H."/>
            <person name="Wang N."/>
            <person name="Wu K."/>
            <person name="Yang C."/>
            <person name="Zhou Q."/>
            <person name="Liao X."/>
            <person name="Yang L."/>
            <person name="Hu Q."/>
            <person name="Zhang J."/>
            <person name="Meng L."/>
            <person name="Jin L."/>
            <person name="Tian Y."/>
            <person name="Lian J."/>
            <person name="Yang J."/>
            <person name="Miao G."/>
            <person name="Liu S."/>
            <person name="Liang Z."/>
            <person name="Yan F."/>
            <person name="Li Y."/>
            <person name="Sun B."/>
            <person name="Zhang H."/>
            <person name="Zhang J."/>
            <person name="Zhu Y."/>
            <person name="Du M."/>
            <person name="Zhao Y."/>
            <person name="Schartl M."/>
            <person name="Tang Q."/>
            <person name="Wang J."/>
        </authorList>
    </citation>
    <scope>NUCLEOTIDE SEQUENCE</scope>
</reference>
<organism evidence="2 3">
    <name type="scientific">Cynoglossus semilaevis</name>
    <name type="common">Tongue sole</name>
    <dbReference type="NCBI Taxonomy" id="244447"/>
    <lineage>
        <taxon>Eukaryota</taxon>
        <taxon>Metazoa</taxon>
        <taxon>Chordata</taxon>
        <taxon>Craniata</taxon>
        <taxon>Vertebrata</taxon>
        <taxon>Euteleostomi</taxon>
        <taxon>Actinopterygii</taxon>
        <taxon>Neopterygii</taxon>
        <taxon>Teleostei</taxon>
        <taxon>Neoteleostei</taxon>
        <taxon>Acanthomorphata</taxon>
        <taxon>Carangaria</taxon>
        <taxon>Pleuronectiformes</taxon>
        <taxon>Pleuronectoidei</taxon>
        <taxon>Cynoglossidae</taxon>
        <taxon>Cynoglossinae</taxon>
        <taxon>Cynoglossus</taxon>
    </lineage>
</organism>
<name>A0A3P8WV88_CYNSE</name>
<feature type="domain" description="DUF4455" evidence="1">
    <location>
        <begin position="9"/>
        <end position="260"/>
    </location>
</feature>
<dbReference type="InParanoid" id="A0A3P8WV88"/>
<protein>
    <recommendedName>
        <fullName evidence="1">DUF4455 domain-containing protein</fullName>
    </recommendedName>
</protein>
<evidence type="ECO:0000313" key="3">
    <source>
        <dbReference type="Proteomes" id="UP000265120"/>
    </source>
</evidence>